<evidence type="ECO:0000313" key="1">
    <source>
        <dbReference type="EMBL" id="KAL0562372.1"/>
    </source>
</evidence>
<proteinExistence type="predicted"/>
<dbReference type="InterPro" id="IPR008183">
    <property type="entry name" value="Aldose_1/G6P_1-epimerase"/>
</dbReference>
<protein>
    <recommendedName>
        <fullName evidence="3">Glucose-6-phosphate 1-epimerase</fullName>
    </recommendedName>
</protein>
<dbReference type="PANTHER" id="PTHR11122">
    <property type="entry name" value="APOSPORY-ASSOCIATED PROTEIN C-RELATED"/>
    <property type="match status" value="1"/>
</dbReference>
<dbReference type="Proteomes" id="UP001465976">
    <property type="component" value="Unassembled WGS sequence"/>
</dbReference>
<evidence type="ECO:0008006" key="3">
    <source>
        <dbReference type="Google" id="ProtNLM"/>
    </source>
</evidence>
<dbReference type="Pfam" id="PF01263">
    <property type="entry name" value="Aldose_epim"/>
    <property type="match status" value="1"/>
</dbReference>
<reference evidence="1 2" key="1">
    <citation type="submission" date="2024-02" db="EMBL/GenBank/DDBJ databases">
        <title>A draft genome for the cacao thread blight pathogen Marasmius crinis-equi.</title>
        <authorList>
            <person name="Cohen S.P."/>
            <person name="Baruah I.K."/>
            <person name="Amoako-Attah I."/>
            <person name="Bukari Y."/>
            <person name="Meinhardt L.W."/>
            <person name="Bailey B.A."/>
        </authorList>
    </citation>
    <scope>NUCLEOTIDE SEQUENCE [LARGE SCALE GENOMIC DNA]</scope>
    <source>
        <strain evidence="1 2">GH-76</strain>
    </source>
</reference>
<dbReference type="EMBL" id="JBAHYK010006029">
    <property type="protein sequence ID" value="KAL0562372.1"/>
    <property type="molecule type" value="Genomic_DNA"/>
</dbReference>
<name>A0ABR3EHN6_9AGAR</name>
<dbReference type="InterPro" id="IPR014718">
    <property type="entry name" value="GH-type_carb-bd"/>
</dbReference>
<gene>
    <name evidence="1" type="ORF">V5O48_019715</name>
</gene>
<organism evidence="1 2">
    <name type="scientific">Marasmius crinis-equi</name>
    <dbReference type="NCBI Taxonomy" id="585013"/>
    <lineage>
        <taxon>Eukaryota</taxon>
        <taxon>Fungi</taxon>
        <taxon>Dikarya</taxon>
        <taxon>Basidiomycota</taxon>
        <taxon>Agaricomycotina</taxon>
        <taxon>Agaricomycetes</taxon>
        <taxon>Agaricomycetidae</taxon>
        <taxon>Agaricales</taxon>
        <taxon>Marasmiineae</taxon>
        <taxon>Marasmiaceae</taxon>
        <taxon>Marasmius</taxon>
    </lineage>
</organism>
<comment type="caution">
    <text evidence="1">The sequence shown here is derived from an EMBL/GenBank/DDBJ whole genome shotgun (WGS) entry which is preliminary data.</text>
</comment>
<keyword evidence="2" id="KW-1185">Reference proteome</keyword>
<dbReference type="InterPro" id="IPR011013">
    <property type="entry name" value="Gal_mutarotase_sf_dom"/>
</dbReference>
<accession>A0ABR3EHN6</accession>
<sequence>GASATVLLYGATVTSWKAGDKRNPEPFERLFVSSKATLDGSKPVRGGIPVVFPCFGAPTHPEHQKLSQHGFARNSLWTFDSVVMDNEAGVSIRLGQ</sequence>
<dbReference type="SUPFAM" id="SSF74650">
    <property type="entry name" value="Galactose mutarotase-like"/>
    <property type="match status" value="1"/>
</dbReference>
<evidence type="ECO:0000313" key="2">
    <source>
        <dbReference type="Proteomes" id="UP001465976"/>
    </source>
</evidence>
<feature type="non-terminal residue" evidence="1">
    <location>
        <position position="1"/>
    </location>
</feature>
<dbReference type="PANTHER" id="PTHR11122:SF13">
    <property type="entry name" value="GLUCOSE-6-PHOSPHATE 1-EPIMERASE"/>
    <property type="match status" value="1"/>
</dbReference>
<dbReference type="Gene3D" id="2.70.98.10">
    <property type="match status" value="1"/>
</dbReference>